<dbReference type="Pfam" id="PF07690">
    <property type="entry name" value="MFS_1"/>
    <property type="match status" value="1"/>
</dbReference>
<feature type="domain" description="Major facilitator superfamily (MFS) profile" evidence="27">
    <location>
        <begin position="39"/>
        <end position="477"/>
    </location>
</feature>
<evidence type="ECO:0000256" key="2">
    <source>
        <dbReference type="ARBA" id="ARBA00004554"/>
    </source>
</evidence>
<evidence type="ECO:0000256" key="8">
    <source>
        <dbReference type="ARBA" id="ARBA00022847"/>
    </source>
</evidence>
<gene>
    <name evidence="28" type="ORF">MATL_G00191210</name>
</gene>
<dbReference type="OrthoDB" id="2985014at2759"/>
<evidence type="ECO:0000256" key="23">
    <source>
        <dbReference type="ARBA" id="ARBA00080244"/>
    </source>
</evidence>
<evidence type="ECO:0000256" key="10">
    <source>
        <dbReference type="ARBA" id="ARBA00023018"/>
    </source>
</evidence>
<dbReference type="CDD" id="cd17381">
    <property type="entry name" value="MFS_SLC17A5"/>
    <property type="match status" value="1"/>
</dbReference>
<keyword evidence="13" id="KW-0458">Lysosome</keyword>
<evidence type="ECO:0000256" key="22">
    <source>
        <dbReference type="ARBA" id="ARBA00069713"/>
    </source>
</evidence>
<keyword evidence="8" id="KW-0769">Symport</keyword>
<dbReference type="GO" id="GO:0030672">
    <property type="term" value="C:synaptic vesicle membrane"/>
    <property type="evidence" value="ECO:0007669"/>
    <property type="project" value="UniProtKB-SubCell"/>
</dbReference>
<dbReference type="Gene3D" id="1.20.1250.20">
    <property type="entry name" value="MFS general substrate transporter like domains"/>
    <property type="match status" value="2"/>
</dbReference>
<evidence type="ECO:0000256" key="16">
    <source>
        <dbReference type="ARBA" id="ARBA00050554"/>
    </source>
</evidence>
<dbReference type="GO" id="GO:0005765">
    <property type="term" value="C:lysosomal membrane"/>
    <property type="evidence" value="ECO:0007669"/>
    <property type="project" value="UniProtKB-SubCell"/>
</dbReference>
<comment type="caution">
    <text evidence="28">The sequence shown here is derived from an EMBL/GenBank/DDBJ whole genome shotgun (WGS) entry which is preliminary data.</text>
</comment>
<keyword evidence="5" id="KW-0813">Transport</keyword>
<comment type="catalytic activity">
    <reaction evidence="18">
        <text>N-acetyl-L-aspartyl-L-glutamate(out) = N-acetyl-L-aspartyl-L-glutamate(in)</text>
        <dbReference type="Rhea" id="RHEA:72599"/>
        <dbReference type="ChEBI" id="CHEBI:76931"/>
    </reaction>
    <physiologicalReaction direction="left-to-right" evidence="18">
        <dbReference type="Rhea" id="RHEA:72600"/>
    </physiologicalReaction>
</comment>
<dbReference type="GO" id="GO:0046942">
    <property type="term" value="P:carboxylic acid transport"/>
    <property type="evidence" value="ECO:0007669"/>
    <property type="project" value="UniProtKB-ARBA"/>
</dbReference>
<dbReference type="GO" id="GO:0006820">
    <property type="term" value="P:monoatomic anion transport"/>
    <property type="evidence" value="ECO:0007669"/>
    <property type="project" value="TreeGrafter"/>
</dbReference>
<dbReference type="InterPro" id="IPR036259">
    <property type="entry name" value="MFS_trans_sf"/>
</dbReference>
<comment type="function">
    <text evidence="21">Receptor for CM101, a polysaccharide produced by group B Streptococcus with antipathoangiogenic properties.</text>
</comment>
<evidence type="ECO:0000256" key="6">
    <source>
        <dbReference type="ARBA" id="ARBA00022475"/>
    </source>
</evidence>
<evidence type="ECO:0000256" key="4">
    <source>
        <dbReference type="ARBA" id="ARBA00004656"/>
    </source>
</evidence>
<evidence type="ECO:0000256" key="11">
    <source>
        <dbReference type="ARBA" id="ARBA00023136"/>
    </source>
</evidence>
<name>A0A9D3T6N8_MEGAT</name>
<keyword evidence="29" id="KW-1185">Reference proteome</keyword>
<comment type="catalytic activity">
    <reaction evidence="15">
        <text>2 nitrate(out) + H(+)(out) = 2 nitrate(in) + H(+)(in)</text>
        <dbReference type="Rhea" id="RHEA:71539"/>
        <dbReference type="ChEBI" id="CHEBI:15378"/>
        <dbReference type="ChEBI" id="CHEBI:17632"/>
    </reaction>
    <physiologicalReaction direction="left-to-right" evidence="15">
        <dbReference type="Rhea" id="RHEA:71540"/>
    </physiologicalReaction>
</comment>
<keyword evidence="11 26" id="KW-0472">Membrane</keyword>
<dbReference type="PANTHER" id="PTHR11662">
    <property type="entry name" value="SOLUTE CARRIER FAMILY 17"/>
    <property type="match status" value="1"/>
</dbReference>
<accession>A0A9D3T6N8</accession>
<comment type="catalytic activity">
    <reaction evidence="16">
        <text>L-aspartate(out) = L-aspartate(in)</text>
        <dbReference type="Rhea" id="RHEA:66332"/>
        <dbReference type="ChEBI" id="CHEBI:29991"/>
    </reaction>
    <physiologicalReaction direction="left-to-right" evidence="16">
        <dbReference type="Rhea" id="RHEA:66333"/>
    </physiologicalReaction>
</comment>
<dbReference type="EMBL" id="JAFDVH010000016">
    <property type="protein sequence ID" value="KAG7463048.1"/>
    <property type="molecule type" value="Genomic_DNA"/>
</dbReference>
<feature type="transmembrane region" description="Helical" evidence="26">
    <location>
        <begin position="356"/>
        <end position="378"/>
    </location>
</feature>
<evidence type="ECO:0000256" key="13">
    <source>
        <dbReference type="ARBA" id="ARBA00023228"/>
    </source>
</evidence>
<comment type="catalytic activity">
    <reaction evidence="17">
        <text>N-acetylneuraminate(in) + H(+)(in) = N-acetylneuraminate(out) + H(+)(out)</text>
        <dbReference type="Rhea" id="RHEA:28987"/>
        <dbReference type="ChEBI" id="CHEBI:15378"/>
        <dbReference type="ChEBI" id="CHEBI:35418"/>
    </reaction>
    <physiologicalReaction direction="right-to-left" evidence="17">
        <dbReference type="Rhea" id="RHEA:28989"/>
    </physiologicalReaction>
</comment>
<evidence type="ECO:0000256" key="20">
    <source>
        <dbReference type="ARBA" id="ARBA00051612"/>
    </source>
</evidence>
<dbReference type="InterPro" id="IPR050382">
    <property type="entry name" value="MFS_Na/Anion_cotransporter"/>
</dbReference>
<keyword evidence="9 26" id="KW-1133">Transmembrane helix</keyword>
<dbReference type="InterPro" id="IPR020846">
    <property type="entry name" value="MFS_dom"/>
</dbReference>
<comment type="subcellular location">
    <subcellularLocation>
        <location evidence="2">Basolateral cell membrane</location>
        <topology evidence="2">Multi-pass membrane protein</topology>
    </subcellularLocation>
    <subcellularLocation>
        <location evidence="3">Cytoplasmic vesicle</location>
        <location evidence="3">Secretory vesicle membrane</location>
        <topology evidence="3">Multi-pass membrane protein</topology>
    </subcellularLocation>
    <subcellularLocation>
        <location evidence="1">Cytoplasmic vesicle</location>
        <location evidence="1">Secretory vesicle</location>
        <location evidence="1">Synaptic vesicle membrane</location>
    </subcellularLocation>
    <subcellularLocation>
        <location evidence="4">Lysosome membrane</location>
    </subcellularLocation>
</comment>
<evidence type="ECO:0000256" key="24">
    <source>
        <dbReference type="ARBA" id="ARBA00081195"/>
    </source>
</evidence>
<evidence type="ECO:0000256" key="17">
    <source>
        <dbReference type="ARBA" id="ARBA00050625"/>
    </source>
</evidence>
<evidence type="ECO:0000313" key="28">
    <source>
        <dbReference type="EMBL" id="KAG7463048.1"/>
    </source>
</evidence>
<comment type="catalytic activity">
    <reaction evidence="20">
        <text>D-glucuronate(out) + H(+)(out) = D-glucuronate(in) + H(+)(in)</text>
        <dbReference type="Rhea" id="RHEA:72591"/>
        <dbReference type="ChEBI" id="CHEBI:15378"/>
        <dbReference type="ChEBI" id="CHEBI:58720"/>
    </reaction>
    <physiologicalReaction direction="left-to-right" evidence="20">
        <dbReference type="Rhea" id="RHEA:72592"/>
    </physiologicalReaction>
</comment>
<dbReference type="AlphaFoldDB" id="A0A9D3T6N8"/>
<protein>
    <recommendedName>
        <fullName evidence="22">Sialin</fullName>
    </recommendedName>
    <alternativeName>
        <fullName evidence="25">H(+)/nitrate cotransporter</fullName>
    </alternativeName>
    <alternativeName>
        <fullName evidence="23">H(+)/sialic acid cotransporter</fullName>
    </alternativeName>
    <alternativeName>
        <fullName evidence="24">Vesicular excitatory amino acid transporter</fullName>
    </alternativeName>
</protein>
<evidence type="ECO:0000256" key="9">
    <source>
        <dbReference type="ARBA" id="ARBA00022989"/>
    </source>
</evidence>
<proteinExistence type="predicted"/>
<dbReference type="GO" id="GO:0016324">
    <property type="term" value="C:apical plasma membrane"/>
    <property type="evidence" value="ECO:0007669"/>
    <property type="project" value="TreeGrafter"/>
</dbReference>
<evidence type="ECO:0000256" key="25">
    <source>
        <dbReference type="ARBA" id="ARBA00081925"/>
    </source>
</evidence>
<feature type="transmembrane region" description="Helical" evidence="26">
    <location>
        <begin position="131"/>
        <end position="151"/>
    </location>
</feature>
<evidence type="ECO:0000256" key="1">
    <source>
        <dbReference type="ARBA" id="ARBA00004432"/>
    </source>
</evidence>
<evidence type="ECO:0000313" key="29">
    <source>
        <dbReference type="Proteomes" id="UP001046870"/>
    </source>
</evidence>
<evidence type="ECO:0000256" key="7">
    <source>
        <dbReference type="ARBA" id="ARBA00022692"/>
    </source>
</evidence>
<dbReference type="GO" id="GO:0015293">
    <property type="term" value="F:symporter activity"/>
    <property type="evidence" value="ECO:0007669"/>
    <property type="project" value="UniProtKB-KW"/>
</dbReference>
<feature type="transmembrane region" description="Helical" evidence="26">
    <location>
        <begin position="384"/>
        <end position="407"/>
    </location>
</feature>
<keyword evidence="7 26" id="KW-0812">Transmembrane</keyword>
<keyword evidence="10" id="KW-0770">Synapse</keyword>
<comment type="catalytic activity">
    <reaction evidence="19">
        <text>L-glutamate(out) = L-glutamate(in)</text>
        <dbReference type="Rhea" id="RHEA:66336"/>
        <dbReference type="ChEBI" id="CHEBI:29985"/>
    </reaction>
    <physiologicalReaction direction="left-to-right" evidence="19">
        <dbReference type="Rhea" id="RHEA:66337"/>
    </physiologicalReaction>
</comment>
<dbReference type="FunFam" id="1.20.1250.20:FF:000003">
    <property type="entry name" value="Solute carrier family 17 member 3"/>
    <property type="match status" value="1"/>
</dbReference>
<dbReference type="PANTHER" id="PTHR11662:SF432">
    <property type="entry name" value="SIALIN"/>
    <property type="match status" value="1"/>
</dbReference>
<evidence type="ECO:0000256" key="18">
    <source>
        <dbReference type="ARBA" id="ARBA00051403"/>
    </source>
</evidence>
<evidence type="ECO:0000256" key="15">
    <source>
        <dbReference type="ARBA" id="ARBA00050101"/>
    </source>
</evidence>
<sequence length="490" mass="53375">MDYYGSDAEADDCKKPLLQRADNDEVEKAPACCSSRYGLALMACYGFFVAYALRVNLSVAMVDMINTNMTGNVSSSLCPSQGPPRPKHNHSASVYDWDSKTQGWILGSFFYGYILTQIPGGYLARIYGAKWLLGIGILGTVIFTLVTPLAADMGAGYLIAVRVLEGIGEGVTFPAMHSMWASWAPPLERSRLLTISYAGAQLGTVVALPLSGSICYYLDWTYVFYVFGAIGLLWFVLWSFLVSSTPDTHRTISDQERLYITSSLKKELSPSSESVPWGSILSSLPLWAIVVAHFSYNWTFYTLLTLLPTYMSNILGFSIKQNGMLSALPYLGCWLLSLLGGQLADRLRETCLFSTVVVRKAFTLIGMIGPSVFLVAAGHTGCDYILAVAFLTISSALGGFSASGFNINHLDIAPSYAGILLGITNTFATIPGMVGPVIARALTPHNTLEEWQTVFYISAGINVFGAIFFTIFGKGVVQPWAVHKMHSHDN</sequence>
<feature type="transmembrane region" description="Helical" evidence="26">
    <location>
        <begin position="454"/>
        <end position="477"/>
    </location>
</feature>
<evidence type="ECO:0000256" key="12">
    <source>
        <dbReference type="ARBA" id="ARBA00023180"/>
    </source>
</evidence>
<dbReference type="FunFam" id="1.20.1250.20:FF:000067">
    <property type="entry name" value="sialin isoform X2"/>
    <property type="match status" value="1"/>
</dbReference>
<dbReference type="InterPro" id="IPR011701">
    <property type="entry name" value="MFS"/>
</dbReference>
<feature type="transmembrane region" description="Helical" evidence="26">
    <location>
        <begin position="37"/>
        <end position="54"/>
    </location>
</feature>
<dbReference type="SUPFAM" id="SSF103473">
    <property type="entry name" value="MFS general substrate transporter"/>
    <property type="match status" value="1"/>
</dbReference>
<reference evidence="28" key="1">
    <citation type="submission" date="2021-01" db="EMBL/GenBank/DDBJ databases">
        <authorList>
            <person name="Zahm M."/>
            <person name="Roques C."/>
            <person name="Cabau C."/>
            <person name="Klopp C."/>
            <person name="Donnadieu C."/>
            <person name="Jouanno E."/>
            <person name="Lampietro C."/>
            <person name="Louis A."/>
            <person name="Herpin A."/>
            <person name="Echchiki A."/>
            <person name="Berthelot C."/>
            <person name="Parey E."/>
            <person name="Roest-Crollius H."/>
            <person name="Braasch I."/>
            <person name="Postlethwait J."/>
            <person name="Bobe J."/>
            <person name="Montfort J."/>
            <person name="Bouchez O."/>
            <person name="Begum T."/>
            <person name="Mejri S."/>
            <person name="Adams A."/>
            <person name="Chen W.-J."/>
            <person name="Guiguen Y."/>
        </authorList>
    </citation>
    <scope>NUCLEOTIDE SEQUENCE</scope>
    <source>
        <strain evidence="28">YG-15Mar2019-1</strain>
        <tissue evidence="28">Brain</tissue>
    </source>
</reference>
<organism evidence="28 29">
    <name type="scientific">Megalops atlanticus</name>
    <name type="common">Tarpon</name>
    <name type="synonym">Clupea gigantea</name>
    <dbReference type="NCBI Taxonomy" id="7932"/>
    <lineage>
        <taxon>Eukaryota</taxon>
        <taxon>Metazoa</taxon>
        <taxon>Chordata</taxon>
        <taxon>Craniata</taxon>
        <taxon>Vertebrata</taxon>
        <taxon>Euteleostomi</taxon>
        <taxon>Actinopterygii</taxon>
        <taxon>Neopterygii</taxon>
        <taxon>Teleostei</taxon>
        <taxon>Elopiformes</taxon>
        <taxon>Megalopidae</taxon>
        <taxon>Megalops</taxon>
    </lineage>
</organism>
<feature type="transmembrane region" description="Helical" evidence="26">
    <location>
        <begin position="104"/>
        <end position="124"/>
    </location>
</feature>
<evidence type="ECO:0000256" key="19">
    <source>
        <dbReference type="ARBA" id="ARBA00051447"/>
    </source>
</evidence>
<feature type="transmembrane region" description="Helical" evidence="26">
    <location>
        <begin position="222"/>
        <end position="242"/>
    </location>
</feature>
<keyword evidence="6" id="KW-1003">Cell membrane</keyword>
<feature type="transmembrane region" description="Helical" evidence="26">
    <location>
        <begin position="419"/>
        <end position="442"/>
    </location>
</feature>
<evidence type="ECO:0000256" key="5">
    <source>
        <dbReference type="ARBA" id="ARBA00022448"/>
    </source>
</evidence>
<evidence type="ECO:0000259" key="27">
    <source>
        <dbReference type="PROSITE" id="PS50850"/>
    </source>
</evidence>
<evidence type="ECO:0000256" key="14">
    <source>
        <dbReference type="ARBA" id="ARBA00023329"/>
    </source>
</evidence>
<dbReference type="GO" id="GO:0016323">
    <property type="term" value="C:basolateral plasma membrane"/>
    <property type="evidence" value="ECO:0007669"/>
    <property type="project" value="UniProtKB-SubCell"/>
</dbReference>
<evidence type="ECO:0000256" key="26">
    <source>
        <dbReference type="SAM" id="Phobius"/>
    </source>
</evidence>
<evidence type="ECO:0000256" key="21">
    <source>
        <dbReference type="ARBA" id="ARBA00056891"/>
    </source>
</evidence>
<dbReference type="Proteomes" id="UP001046870">
    <property type="component" value="Chromosome 16"/>
</dbReference>
<keyword evidence="12" id="KW-0325">Glycoprotein</keyword>
<evidence type="ECO:0000256" key="3">
    <source>
        <dbReference type="ARBA" id="ARBA00004638"/>
    </source>
</evidence>
<feature type="transmembrane region" description="Helical" evidence="26">
    <location>
        <begin position="327"/>
        <end position="344"/>
    </location>
</feature>
<keyword evidence="14" id="KW-0968">Cytoplasmic vesicle</keyword>
<dbReference type="PROSITE" id="PS50850">
    <property type="entry name" value="MFS"/>
    <property type="match status" value="1"/>
</dbReference>